<feature type="region of interest" description="Disordered" evidence="1">
    <location>
        <begin position="210"/>
        <end position="250"/>
    </location>
</feature>
<evidence type="ECO:0000313" key="3">
    <source>
        <dbReference type="RefSeq" id="XP_030385574.1"/>
    </source>
</evidence>
<keyword evidence="2" id="KW-1185">Reference proteome</keyword>
<name>A0A6J2UB34_DROLE</name>
<reference evidence="3" key="1">
    <citation type="submission" date="2025-08" db="UniProtKB">
        <authorList>
            <consortium name="RefSeq"/>
        </authorList>
    </citation>
    <scope>IDENTIFICATION</scope>
    <source>
        <strain evidence="3">11010-0011.00</strain>
        <tissue evidence="3">Whole body</tissue>
    </source>
</reference>
<dbReference type="Proteomes" id="UP000504634">
    <property type="component" value="Unplaced"/>
</dbReference>
<gene>
    <name evidence="3" type="primary">LOC115632519</name>
</gene>
<sequence length="413" mass="46996">MHANWDQRCVGCTCSEDYDRQRELAMRRSLYWARRLRLTPSEVERLPAEELERRLHEVQLSENAEEERRLQFKRWQDISELRWLMYEEQRKHNERCGGPGGVSIWRILANAQHELEEKLQMNKIRRGCSRFPSPMCVMDEARIEGGNNSVLKPLRSVLSGCSADEDGGPMPGHKKQRGQLMPPKTDKKPPKTRTLAQTLLKTGTCRNLLPCTSESESENNELQLKAAVEEEEAKTPTDAADADDENDASECDSTHYLRKFESLPKNYSSLGVHVPVNGLLQLSAEVPDMARLEKKYERMTCICSCHGSCHSILPTIPKASHRCANMRPHRIFDTPGYVDPLLLYVKEKFNVDALHDTNSSSSAASYCSAQEPMFPFSCNPCPSYHNNHNSGAHQPLAYCPLCDARHLRLPQSF</sequence>
<organism evidence="2 3">
    <name type="scientific">Drosophila lebanonensis</name>
    <name type="common">Fruit fly</name>
    <name type="synonym">Scaptodrosophila lebanonensis</name>
    <dbReference type="NCBI Taxonomy" id="7225"/>
    <lineage>
        <taxon>Eukaryota</taxon>
        <taxon>Metazoa</taxon>
        <taxon>Ecdysozoa</taxon>
        <taxon>Arthropoda</taxon>
        <taxon>Hexapoda</taxon>
        <taxon>Insecta</taxon>
        <taxon>Pterygota</taxon>
        <taxon>Neoptera</taxon>
        <taxon>Endopterygota</taxon>
        <taxon>Diptera</taxon>
        <taxon>Brachycera</taxon>
        <taxon>Muscomorpha</taxon>
        <taxon>Ephydroidea</taxon>
        <taxon>Drosophilidae</taxon>
        <taxon>Scaptodrosophila</taxon>
    </lineage>
</organism>
<dbReference type="AlphaFoldDB" id="A0A6J2UB34"/>
<feature type="compositionally biased region" description="Acidic residues" evidence="1">
    <location>
        <begin position="240"/>
        <end position="250"/>
    </location>
</feature>
<accession>A0A6J2UB34</accession>
<feature type="region of interest" description="Disordered" evidence="1">
    <location>
        <begin position="160"/>
        <end position="192"/>
    </location>
</feature>
<protein>
    <submittedName>
        <fullName evidence="3">Uncharacterized protein LOC115632519</fullName>
    </submittedName>
</protein>
<dbReference type="OrthoDB" id="7840152at2759"/>
<evidence type="ECO:0000313" key="2">
    <source>
        <dbReference type="Proteomes" id="UP000504634"/>
    </source>
</evidence>
<proteinExistence type="predicted"/>
<evidence type="ECO:0000256" key="1">
    <source>
        <dbReference type="SAM" id="MobiDB-lite"/>
    </source>
</evidence>
<dbReference type="GeneID" id="115632519"/>
<dbReference type="RefSeq" id="XP_030385574.1">
    <property type="nucleotide sequence ID" value="XM_030529714.1"/>
</dbReference>